<keyword evidence="2" id="KW-1185">Reference proteome</keyword>
<dbReference type="Proteomes" id="UP000217199">
    <property type="component" value="Unassembled WGS sequence"/>
</dbReference>
<dbReference type="InParanoid" id="A0A286U8L0"/>
<evidence type="ECO:0000313" key="2">
    <source>
        <dbReference type="Proteomes" id="UP000217199"/>
    </source>
</evidence>
<evidence type="ECO:0000313" key="1">
    <source>
        <dbReference type="EMBL" id="PAV15905.1"/>
    </source>
</evidence>
<reference evidence="1 2" key="1">
    <citation type="journal article" date="2017" name="Mol. Ecol.">
        <title>Comparative and population genomic landscape of Phellinus noxius: A hypervariable fungus causing root rot in trees.</title>
        <authorList>
            <person name="Chung C.L."/>
            <person name="Lee T.J."/>
            <person name="Akiba M."/>
            <person name="Lee H.H."/>
            <person name="Kuo T.H."/>
            <person name="Liu D."/>
            <person name="Ke H.M."/>
            <person name="Yokoi T."/>
            <person name="Roa M.B."/>
            <person name="Lu M.J."/>
            <person name="Chang Y.Y."/>
            <person name="Ann P.J."/>
            <person name="Tsai J.N."/>
            <person name="Chen C.Y."/>
            <person name="Tzean S.S."/>
            <person name="Ota Y."/>
            <person name="Hattori T."/>
            <person name="Sahashi N."/>
            <person name="Liou R.F."/>
            <person name="Kikuchi T."/>
            <person name="Tsai I.J."/>
        </authorList>
    </citation>
    <scope>NUCLEOTIDE SEQUENCE [LARGE SCALE GENOMIC DNA]</scope>
    <source>
        <strain evidence="1 2">FFPRI411160</strain>
    </source>
</reference>
<dbReference type="EMBL" id="NBII01000009">
    <property type="protein sequence ID" value="PAV15905.1"/>
    <property type="molecule type" value="Genomic_DNA"/>
</dbReference>
<sequence length="279" mass="30232">MGAKIKTITNFFTITSGLLEARVKSLYLRENIHDFPCFNRANIHYPRLALFPELYLFQAVLASMPSHPKSPTCSNDPQKAEQSNPTPIVTMFATAFLVLASVASFVSAQNTPAWCQNLANPVDDNNPRFQLVAINRTESAEAERLSLISSGEELYSVATASSGSNDDGFGPFFSLRNGNLFALNDQTGGSVRTNGPGPATNPKLTFFNFGIPEIPQIFCETNGLIAVNNVVDKWALCRGGRLPGAPNLLMFNPTEEGGAGDTFIFSTCYPIDLAVLLVN</sequence>
<gene>
    <name evidence="1" type="ORF">PNOK_0876300</name>
</gene>
<dbReference type="OrthoDB" id="2844016at2759"/>
<proteinExistence type="predicted"/>
<protein>
    <submittedName>
        <fullName evidence="1">Uncharacterized protein</fullName>
    </submittedName>
</protein>
<name>A0A286U8L0_9AGAM</name>
<organism evidence="1 2">
    <name type="scientific">Pyrrhoderma noxium</name>
    <dbReference type="NCBI Taxonomy" id="2282107"/>
    <lineage>
        <taxon>Eukaryota</taxon>
        <taxon>Fungi</taxon>
        <taxon>Dikarya</taxon>
        <taxon>Basidiomycota</taxon>
        <taxon>Agaricomycotina</taxon>
        <taxon>Agaricomycetes</taxon>
        <taxon>Hymenochaetales</taxon>
        <taxon>Hymenochaetaceae</taxon>
        <taxon>Pyrrhoderma</taxon>
    </lineage>
</organism>
<comment type="caution">
    <text evidence="1">The sequence shown here is derived from an EMBL/GenBank/DDBJ whole genome shotgun (WGS) entry which is preliminary data.</text>
</comment>
<accession>A0A286U8L0</accession>
<dbReference type="AlphaFoldDB" id="A0A286U8L0"/>